<dbReference type="PROSITE" id="PS51832">
    <property type="entry name" value="HD_GYP"/>
    <property type="match status" value="1"/>
</dbReference>
<feature type="modified residue" description="4-aspartylphosphate" evidence="1">
    <location>
        <position position="62"/>
    </location>
</feature>
<dbReference type="GO" id="GO:0000160">
    <property type="term" value="P:phosphorelay signal transduction system"/>
    <property type="evidence" value="ECO:0007669"/>
    <property type="project" value="InterPro"/>
</dbReference>
<dbReference type="GO" id="GO:0008081">
    <property type="term" value="F:phosphoric diester hydrolase activity"/>
    <property type="evidence" value="ECO:0007669"/>
    <property type="project" value="UniProtKB-ARBA"/>
</dbReference>
<organism evidence="5 6">
    <name type="scientific">Geopseudomonas sagittaria</name>
    <dbReference type="NCBI Taxonomy" id="1135990"/>
    <lineage>
        <taxon>Bacteria</taxon>
        <taxon>Pseudomonadati</taxon>
        <taxon>Pseudomonadota</taxon>
        <taxon>Gammaproteobacteria</taxon>
        <taxon>Pseudomonadales</taxon>
        <taxon>Pseudomonadaceae</taxon>
        <taxon>Geopseudomonas</taxon>
    </lineage>
</organism>
<dbReference type="InterPro" id="IPR001789">
    <property type="entry name" value="Sig_transdc_resp-reg_receiver"/>
</dbReference>
<dbReference type="InterPro" id="IPR003607">
    <property type="entry name" value="HD/PDEase_dom"/>
</dbReference>
<evidence type="ECO:0000256" key="1">
    <source>
        <dbReference type="PROSITE-ProRule" id="PRU00169"/>
    </source>
</evidence>
<evidence type="ECO:0000259" key="3">
    <source>
        <dbReference type="PROSITE" id="PS51831"/>
    </source>
</evidence>
<dbReference type="AlphaFoldDB" id="A0A1I5Q2B0"/>
<dbReference type="PROSITE" id="PS51831">
    <property type="entry name" value="HD"/>
    <property type="match status" value="1"/>
</dbReference>
<evidence type="ECO:0000313" key="5">
    <source>
        <dbReference type="EMBL" id="SFP40101.1"/>
    </source>
</evidence>
<protein>
    <submittedName>
        <fullName evidence="5">Putative two-component system response regulator</fullName>
    </submittedName>
</protein>
<evidence type="ECO:0000259" key="4">
    <source>
        <dbReference type="PROSITE" id="PS51832"/>
    </source>
</evidence>
<dbReference type="InterPro" id="IPR006674">
    <property type="entry name" value="HD_domain"/>
</dbReference>
<reference evidence="6" key="1">
    <citation type="submission" date="2016-10" db="EMBL/GenBank/DDBJ databases">
        <authorList>
            <person name="Varghese N."/>
            <person name="Submissions S."/>
        </authorList>
    </citation>
    <scope>NUCLEOTIDE SEQUENCE [LARGE SCALE GENOMIC DNA]</scope>
    <source>
        <strain evidence="6">JCM 18195</strain>
    </source>
</reference>
<dbReference type="EMBL" id="FOXM01000002">
    <property type="protein sequence ID" value="SFP40101.1"/>
    <property type="molecule type" value="Genomic_DNA"/>
</dbReference>
<dbReference type="CDD" id="cd00077">
    <property type="entry name" value="HDc"/>
    <property type="match status" value="1"/>
</dbReference>
<dbReference type="SMART" id="SM00471">
    <property type="entry name" value="HDc"/>
    <property type="match status" value="1"/>
</dbReference>
<name>A0A1I5Q2B0_9GAMM</name>
<dbReference type="PROSITE" id="PS50110">
    <property type="entry name" value="RESPONSE_REGULATORY"/>
    <property type="match status" value="1"/>
</dbReference>
<dbReference type="OrthoDB" id="9802066at2"/>
<keyword evidence="1" id="KW-0597">Phosphoprotein</keyword>
<dbReference type="Pfam" id="PF00072">
    <property type="entry name" value="Response_reg"/>
    <property type="match status" value="1"/>
</dbReference>
<evidence type="ECO:0000259" key="2">
    <source>
        <dbReference type="PROSITE" id="PS50110"/>
    </source>
</evidence>
<dbReference type="RefSeq" id="WP_092428166.1">
    <property type="nucleotide sequence ID" value="NZ_FOXM01000002.1"/>
</dbReference>
<dbReference type="InterPro" id="IPR052020">
    <property type="entry name" value="Cyclic_di-GMP/3'3'-cGAMP_PDE"/>
</dbReference>
<sequence length="354" mass="40510">MLNIPEHLCQSNIVLLEATEGNLTLPASALNAAGLKNIRVFSDPAQGLPWLLENSWDLLLLDLDIPRPGGLEIISLLRKYLPESLPIIAVSTRRDLDSRRRALDLGVSDYLCKPVDIQEMLLRLRNHLSLWFTRLELDKERRLLERRVEERTRDVQKTTEMITRCLVRVSEYRDNQSGHHMIRIGESAALLARAYGCRTPWVNQLRLAATMHDIGKVGIPDRILLKPGPLDAEETQVMREHVELGYHFLSDTSGNALLQLAAEVARYHHEKWDGSGYPQGLKGEAIPLSARIVALCDVYDALRAARPFRQAWSGKEAQLFIREQAGRYFDPELVKLMDRQMFESFENLRMIWSD</sequence>
<dbReference type="InterPro" id="IPR037522">
    <property type="entry name" value="HD_GYP_dom"/>
</dbReference>
<dbReference type="SUPFAM" id="SSF109604">
    <property type="entry name" value="HD-domain/PDEase-like"/>
    <property type="match status" value="1"/>
</dbReference>
<proteinExistence type="predicted"/>
<dbReference type="Proteomes" id="UP000243084">
    <property type="component" value="Unassembled WGS sequence"/>
</dbReference>
<dbReference type="SMART" id="SM00448">
    <property type="entry name" value="REC"/>
    <property type="match status" value="1"/>
</dbReference>
<dbReference type="InterPro" id="IPR011006">
    <property type="entry name" value="CheY-like_superfamily"/>
</dbReference>
<accession>A0A1I5Q2B0</accession>
<dbReference type="Pfam" id="PF13487">
    <property type="entry name" value="HD_5"/>
    <property type="match status" value="1"/>
</dbReference>
<dbReference type="SUPFAM" id="SSF52172">
    <property type="entry name" value="CheY-like"/>
    <property type="match status" value="1"/>
</dbReference>
<dbReference type="Gene3D" id="1.10.3210.10">
    <property type="entry name" value="Hypothetical protein af1432"/>
    <property type="match status" value="1"/>
</dbReference>
<evidence type="ECO:0000313" key="6">
    <source>
        <dbReference type="Proteomes" id="UP000243084"/>
    </source>
</evidence>
<dbReference type="PANTHER" id="PTHR45228">
    <property type="entry name" value="CYCLIC DI-GMP PHOSPHODIESTERASE TM_0186-RELATED"/>
    <property type="match status" value="1"/>
</dbReference>
<keyword evidence="6" id="KW-1185">Reference proteome</keyword>
<dbReference type="Gene3D" id="3.40.50.2300">
    <property type="match status" value="1"/>
</dbReference>
<feature type="domain" description="HD-GYP" evidence="4">
    <location>
        <begin position="155"/>
        <end position="353"/>
    </location>
</feature>
<gene>
    <name evidence="5" type="ORF">SAMN05216229_102147</name>
</gene>
<feature type="domain" description="Response regulatory" evidence="2">
    <location>
        <begin position="12"/>
        <end position="128"/>
    </location>
</feature>
<feature type="domain" description="HD" evidence="3">
    <location>
        <begin position="177"/>
        <end position="302"/>
    </location>
</feature>